<dbReference type="Proteomes" id="UP000053424">
    <property type="component" value="Unassembled WGS sequence"/>
</dbReference>
<feature type="domain" description="Membrane insertase YidC/Oxa/ALB C-terminal" evidence="8">
    <location>
        <begin position="102"/>
        <end position="294"/>
    </location>
</feature>
<dbReference type="PANTHER" id="PTHR12428">
    <property type="entry name" value="OXA1"/>
    <property type="match status" value="1"/>
</dbReference>
<dbReference type="GO" id="GO:0032977">
    <property type="term" value="F:membrane insertase activity"/>
    <property type="evidence" value="ECO:0007669"/>
    <property type="project" value="InterPro"/>
</dbReference>
<dbReference type="Pfam" id="PF02096">
    <property type="entry name" value="60KD_IMP"/>
    <property type="match status" value="1"/>
</dbReference>
<name>A0A0C2YYR4_HEBCY</name>
<dbReference type="STRING" id="686832.A0A0C2YYR4"/>
<dbReference type="PANTHER" id="PTHR12428:SF65">
    <property type="entry name" value="CYTOCHROME C OXIDASE ASSEMBLY PROTEIN COX18, MITOCHONDRIAL"/>
    <property type="match status" value="1"/>
</dbReference>
<dbReference type="InterPro" id="IPR028055">
    <property type="entry name" value="YidC/Oxa/ALB_C"/>
</dbReference>
<evidence type="ECO:0000256" key="5">
    <source>
        <dbReference type="ARBA" id="ARBA00023136"/>
    </source>
</evidence>
<dbReference type="GO" id="GO:0033617">
    <property type="term" value="P:mitochondrial respiratory chain complex IV assembly"/>
    <property type="evidence" value="ECO:0007669"/>
    <property type="project" value="TreeGrafter"/>
</dbReference>
<gene>
    <name evidence="9" type="ORF">M413DRAFT_441158</name>
</gene>
<organism evidence="9 10">
    <name type="scientific">Hebeloma cylindrosporum</name>
    <dbReference type="NCBI Taxonomy" id="76867"/>
    <lineage>
        <taxon>Eukaryota</taxon>
        <taxon>Fungi</taxon>
        <taxon>Dikarya</taxon>
        <taxon>Basidiomycota</taxon>
        <taxon>Agaricomycotina</taxon>
        <taxon>Agaricomycetes</taxon>
        <taxon>Agaricomycetidae</taxon>
        <taxon>Agaricales</taxon>
        <taxon>Agaricineae</taxon>
        <taxon>Hymenogastraceae</taxon>
        <taxon>Hebeloma</taxon>
    </lineage>
</organism>
<dbReference type="AlphaFoldDB" id="A0A0C2YYR4"/>
<comment type="similarity">
    <text evidence="2 6">Belongs to the OXA1/ALB3/YidC family.</text>
</comment>
<keyword evidence="3 6" id="KW-0812">Transmembrane</keyword>
<proteinExistence type="inferred from homology"/>
<evidence type="ECO:0000256" key="3">
    <source>
        <dbReference type="ARBA" id="ARBA00022692"/>
    </source>
</evidence>
<feature type="transmembrane region" description="Helical" evidence="7">
    <location>
        <begin position="277"/>
        <end position="294"/>
    </location>
</feature>
<accession>A0A0C2YYR4</accession>
<reference evidence="10" key="2">
    <citation type="submission" date="2015-01" db="EMBL/GenBank/DDBJ databases">
        <title>Evolutionary Origins and Diversification of the Mycorrhizal Mutualists.</title>
        <authorList>
            <consortium name="DOE Joint Genome Institute"/>
            <consortium name="Mycorrhizal Genomics Consortium"/>
            <person name="Kohler A."/>
            <person name="Kuo A."/>
            <person name="Nagy L.G."/>
            <person name="Floudas D."/>
            <person name="Copeland A."/>
            <person name="Barry K.W."/>
            <person name="Cichocki N."/>
            <person name="Veneault-Fourrey C."/>
            <person name="LaButti K."/>
            <person name="Lindquist E.A."/>
            <person name="Lipzen A."/>
            <person name="Lundell T."/>
            <person name="Morin E."/>
            <person name="Murat C."/>
            <person name="Riley R."/>
            <person name="Ohm R."/>
            <person name="Sun H."/>
            <person name="Tunlid A."/>
            <person name="Henrissat B."/>
            <person name="Grigoriev I.V."/>
            <person name="Hibbett D.S."/>
            <person name="Martin F."/>
        </authorList>
    </citation>
    <scope>NUCLEOTIDE SEQUENCE [LARGE SCALE GENOMIC DNA]</scope>
    <source>
        <strain evidence="10">h7</strain>
    </source>
</reference>
<dbReference type="HOGENOM" id="CLU_946550_0_0_1"/>
<evidence type="ECO:0000256" key="2">
    <source>
        <dbReference type="ARBA" id="ARBA00009877"/>
    </source>
</evidence>
<reference evidence="9 10" key="1">
    <citation type="submission" date="2014-04" db="EMBL/GenBank/DDBJ databases">
        <authorList>
            <consortium name="DOE Joint Genome Institute"/>
            <person name="Kuo A."/>
            <person name="Gay G."/>
            <person name="Dore J."/>
            <person name="Kohler A."/>
            <person name="Nagy L.G."/>
            <person name="Floudas D."/>
            <person name="Copeland A."/>
            <person name="Barry K.W."/>
            <person name="Cichocki N."/>
            <person name="Veneault-Fourrey C."/>
            <person name="LaButti K."/>
            <person name="Lindquist E.A."/>
            <person name="Lipzen A."/>
            <person name="Lundell T."/>
            <person name="Morin E."/>
            <person name="Murat C."/>
            <person name="Sun H."/>
            <person name="Tunlid A."/>
            <person name="Henrissat B."/>
            <person name="Grigoriev I.V."/>
            <person name="Hibbett D.S."/>
            <person name="Martin F."/>
            <person name="Nordberg H.P."/>
            <person name="Cantor M.N."/>
            <person name="Hua S.X."/>
        </authorList>
    </citation>
    <scope>NUCLEOTIDE SEQUENCE [LARGE SCALE GENOMIC DNA]</scope>
    <source>
        <strain evidence="10">h7</strain>
    </source>
</reference>
<evidence type="ECO:0000313" key="9">
    <source>
        <dbReference type="EMBL" id="KIM46097.1"/>
    </source>
</evidence>
<evidence type="ECO:0000256" key="6">
    <source>
        <dbReference type="RuleBase" id="RU003945"/>
    </source>
</evidence>
<sequence>MLALHRARLRTTKTLAVASTSSHYQNPSLPTRRFFVQSVCNGFLDLATALPLPPSLPPYSTTIILVTVISRFALLPVSIWGKRRTQRAEEIVMPEIEKIKPLVAKRVFEDMKKAGMRGDKKALQKYHAEQSIKVLTARRKELFQEHHCSPLPSIIIPPLSQLPVFVGFTIVLSRLSVDPTPFDSESFLTLTSLMHPDPTMTLPVVLGFLTMANVESGNWVMNAAEREQQRQIAEEESKRIAEGGKPHLHPGKVLKTLLRGLSIVRIIIAAITPGSVALYWVTSAAFGLVQTWAMEWKDSRRRRLLANQSRPGSRRKNKINP</sequence>
<dbReference type="OrthoDB" id="2436667at2759"/>
<protein>
    <recommendedName>
        <fullName evidence="8">Membrane insertase YidC/Oxa/ALB C-terminal domain-containing protein</fullName>
    </recommendedName>
</protein>
<dbReference type="GO" id="GO:0032979">
    <property type="term" value="P:protein insertion into mitochondrial inner membrane from matrix"/>
    <property type="evidence" value="ECO:0007669"/>
    <property type="project" value="TreeGrafter"/>
</dbReference>
<keyword evidence="10" id="KW-1185">Reference proteome</keyword>
<keyword evidence="5 7" id="KW-0472">Membrane</keyword>
<dbReference type="CDD" id="cd20069">
    <property type="entry name" value="5TM_Oxa1-like"/>
    <property type="match status" value="1"/>
</dbReference>
<evidence type="ECO:0000256" key="7">
    <source>
        <dbReference type="SAM" id="Phobius"/>
    </source>
</evidence>
<keyword evidence="4 7" id="KW-1133">Transmembrane helix</keyword>
<dbReference type="InterPro" id="IPR001708">
    <property type="entry name" value="YidC/ALB3/OXA1/COX18"/>
</dbReference>
<evidence type="ECO:0000256" key="1">
    <source>
        <dbReference type="ARBA" id="ARBA00004141"/>
    </source>
</evidence>
<dbReference type="EMBL" id="KN831771">
    <property type="protein sequence ID" value="KIM46097.1"/>
    <property type="molecule type" value="Genomic_DNA"/>
</dbReference>
<comment type="subcellular location">
    <subcellularLocation>
        <location evidence="1 6">Membrane</location>
        <topology evidence="1 6">Multi-pass membrane protein</topology>
    </subcellularLocation>
</comment>
<evidence type="ECO:0000256" key="4">
    <source>
        <dbReference type="ARBA" id="ARBA00022989"/>
    </source>
</evidence>
<evidence type="ECO:0000313" key="10">
    <source>
        <dbReference type="Proteomes" id="UP000053424"/>
    </source>
</evidence>
<dbReference type="GO" id="GO:0005743">
    <property type="term" value="C:mitochondrial inner membrane"/>
    <property type="evidence" value="ECO:0007669"/>
    <property type="project" value="TreeGrafter"/>
</dbReference>
<evidence type="ECO:0000259" key="8">
    <source>
        <dbReference type="Pfam" id="PF02096"/>
    </source>
</evidence>